<dbReference type="Proteomes" id="UP000196594">
    <property type="component" value="Unassembled WGS sequence"/>
</dbReference>
<evidence type="ECO:0000313" key="3">
    <source>
        <dbReference type="Proteomes" id="UP000196594"/>
    </source>
</evidence>
<protein>
    <submittedName>
        <fullName evidence="2">NAD-dependent dehydratase</fullName>
    </submittedName>
</protein>
<dbReference type="InterPro" id="IPR050177">
    <property type="entry name" value="Lipid_A_modif_metabolic_enz"/>
</dbReference>
<feature type="domain" description="NAD-dependent epimerase/dehydratase" evidence="1">
    <location>
        <begin position="4"/>
        <end position="213"/>
    </location>
</feature>
<dbReference type="Gene3D" id="3.40.50.720">
    <property type="entry name" value="NAD(P)-binding Rossmann-like Domain"/>
    <property type="match status" value="1"/>
</dbReference>
<evidence type="ECO:0000259" key="1">
    <source>
        <dbReference type="Pfam" id="PF01370"/>
    </source>
</evidence>
<sequence length="295" mass="33358">MKKILVLGGTRFFGRKLVELLLEQKHEVTIVTRGMSENPFGDAVEHIKVDRKDTEAFGKVLENRTFDIVYDNICYSPNEAKQLCDLFNGKIGKLVFTSTLAVYEADGKPHSEEDFDPTSYGIIMGDTHEFTYGEGKRLAEAVFYKYAEFPVVAVRFPIVMGEDDYTRRLHFHIERIINKEPIGFLNMDAEMSFIQATEAARFLQWAGNEDVEGPINAIANGVISLKDLISLIEEKTGERAKIALLGTEEIRSPYAIPATWYMKNDKAEQLGFSFSQLEDWLPPLIEQIAGTTAKQ</sequence>
<dbReference type="InterPro" id="IPR036291">
    <property type="entry name" value="NAD(P)-bd_dom_sf"/>
</dbReference>
<dbReference type="PANTHER" id="PTHR43245:SF13">
    <property type="entry name" value="UDP-D-APIOSE_UDP-D-XYLOSE SYNTHASE 2"/>
    <property type="match status" value="1"/>
</dbReference>
<dbReference type="InterPro" id="IPR001509">
    <property type="entry name" value="Epimerase_deHydtase"/>
</dbReference>
<dbReference type="Pfam" id="PF01370">
    <property type="entry name" value="Epimerase"/>
    <property type="match status" value="1"/>
</dbReference>
<dbReference type="PANTHER" id="PTHR43245">
    <property type="entry name" value="BIFUNCTIONAL POLYMYXIN RESISTANCE PROTEIN ARNA"/>
    <property type="match status" value="1"/>
</dbReference>
<reference evidence="2 3" key="1">
    <citation type="journal article" date="2017" name="Int. J. Syst. Evol. Microbiol.">
        <title>Solibacillus kalamii sp. nov., isolated from a high-efficiency particulate arrestance filter system used in the International Space Station.</title>
        <authorList>
            <person name="Checinska Sielaff A."/>
            <person name="Kumar R.M."/>
            <person name="Pal D."/>
            <person name="Mayilraj S."/>
            <person name="Venkateswaran K."/>
        </authorList>
    </citation>
    <scope>NUCLEOTIDE SEQUENCE [LARGE SCALE GENOMIC DNA]</scope>
    <source>
        <strain evidence="2 3">ISSFR-015</strain>
    </source>
</reference>
<accession>A0ABX3ZEA1</accession>
<dbReference type="EMBL" id="NHNT01000011">
    <property type="protein sequence ID" value="OUZ38045.1"/>
    <property type="molecule type" value="Genomic_DNA"/>
</dbReference>
<name>A0ABX3ZEA1_9BACL</name>
<proteinExistence type="predicted"/>
<organism evidence="2 3">
    <name type="scientific">Solibacillus kalamii</name>
    <dbReference type="NCBI Taxonomy" id="1748298"/>
    <lineage>
        <taxon>Bacteria</taxon>
        <taxon>Bacillati</taxon>
        <taxon>Bacillota</taxon>
        <taxon>Bacilli</taxon>
        <taxon>Bacillales</taxon>
        <taxon>Caryophanaceae</taxon>
        <taxon>Solibacillus</taxon>
    </lineage>
</organism>
<keyword evidence="3" id="KW-1185">Reference proteome</keyword>
<dbReference type="SUPFAM" id="SSF51735">
    <property type="entry name" value="NAD(P)-binding Rossmann-fold domains"/>
    <property type="match status" value="1"/>
</dbReference>
<comment type="caution">
    <text evidence="2">The sequence shown here is derived from an EMBL/GenBank/DDBJ whole genome shotgun (WGS) entry which is preliminary data.</text>
</comment>
<gene>
    <name evidence="2" type="ORF">CBM15_14780</name>
</gene>
<dbReference type="RefSeq" id="WP_087618099.1">
    <property type="nucleotide sequence ID" value="NZ_JAFBEY010000008.1"/>
</dbReference>
<evidence type="ECO:0000313" key="2">
    <source>
        <dbReference type="EMBL" id="OUZ38045.1"/>
    </source>
</evidence>